<evidence type="ECO:0000259" key="1">
    <source>
        <dbReference type="SMART" id="SM00382"/>
    </source>
</evidence>
<evidence type="ECO:0000313" key="3">
    <source>
        <dbReference type="Proteomes" id="UP000245539"/>
    </source>
</evidence>
<dbReference type="SMART" id="SM00382">
    <property type="entry name" value="AAA"/>
    <property type="match status" value="1"/>
</dbReference>
<protein>
    <recommendedName>
        <fullName evidence="1">AAA+ ATPase domain-containing protein</fullName>
    </recommendedName>
</protein>
<comment type="caution">
    <text evidence="2">The sequence shown here is derived from an EMBL/GenBank/DDBJ whole genome shotgun (WGS) entry which is preliminary data.</text>
</comment>
<dbReference type="Pfam" id="PF20720">
    <property type="entry name" value="nSTAND3"/>
    <property type="match status" value="1"/>
</dbReference>
<dbReference type="PANTHER" id="PTHR46844">
    <property type="entry name" value="SLR5058 PROTEIN"/>
    <property type="match status" value="1"/>
</dbReference>
<dbReference type="InterPro" id="IPR027417">
    <property type="entry name" value="P-loop_NTPase"/>
</dbReference>
<name>A0A317CRX6_9GAMM</name>
<evidence type="ECO:0000313" key="2">
    <source>
        <dbReference type="EMBL" id="PWQ99190.1"/>
    </source>
</evidence>
<accession>A0A317CRX6</accession>
<sequence>MVDLNSNSEVNSRFSARGIYYRWLVQQYGSIPMLELQEDNQDPISLRKIFIPLRLDIEDRDESSLNSPTKFREENEDNQLGQDAFQEITQHSFLVISGRPGAGKTTLIKALINELCGTHSSRFRNQIHKQHGAIFTIPVILRELSDVESILDFDSLLARWWARLDELNGLAFQRKTFSERLDLAKLKASLKHDSLQPLILFDGIDEVGSFDLRCKIYQIAKEAKRRGYRVILTGRPSGLADLHIAVKNGRLNRSFDETDLSQINDSLNNSPDLELLRTAEALTSRDTFQTAIDNLPNNDKKPAVANIPISPRDEEWRYIQPLTRPQIDLFIKKWYQLDPTWVSKLGTHPEEFKKALADPQRDHLLPLARRPIFLSLMAIVHCTKNEMPHGRAELYKTIVDVYLTRQRKHRRLKLTTTGDSMPQWDSHEPRTALGFLAWRSMHRDNDSNDKSDRRILWKREEMEFELQKALKTTLRFSEVTPEDAPSLISYYLNPAGLLIEPIEGYIQFAHLSFQEYLCAEYLQGQMSGRRIDELWQEKVLSHLESPGWHEVALLLLTVHANKTQNRGHFELISYLDALNYPQAKLMFCALLGKELPIQTSDRQHWFGLLVMTGLIHPKMPEIEYLREWQDLNQMGHESIPKMLEKFNDGGGESVWKYLCELGHSNSALEWKEEYFDNYSEHIEPIYKRWITPLEGESWPVQANAFEAQRFSLLSLLIKSSWGGVDPNNLNSPVNSIELQAALTEMYKKHPTFFKKDYHQEVLGSQFLFENLFNLGSNLEKEIRKSIPLSLWLPEGEYSPFLSIQFAIASKLATDEYRTRLNIAFIQLQRFLDIIASGENAHNYLKNSKKVGIGLEFIDYKNRRSSSNPRLASRNLIRAMTYLFSTMMTFTSLGKINPTLTNITSLIELSTSNLTPPFPWYKNFADSFNRLVKLQVIGNLDIEKLAIVRRNITFTGNNSTAWDWYIEQSEIPELLVNRGGRTNEPLPFELGLLTTKGLPKQIQKRENILKLQKWVDDNENWLSFVFPKETLPIETRKLLLEDIEDLKKCDWSPYAFIKAIISDWPENKKTFNCSFKASEKRLSKSIDTLFSTQSEVVDK</sequence>
<gene>
    <name evidence="2" type="ORF">DKW60_07115</name>
</gene>
<organism evidence="2 3">
    <name type="scientific">Leucothrix pacifica</name>
    <dbReference type="NCBI Taxonomy" id="1247513"/>
    <lineage>
        <taxon>Bacteria</taxon>
        <taxon>Pseudomonadati</taxon>
        <taxon>Pseudomonadota</taxon>
        <taxon>Gammaproteobacteria</taxon>
        <taxon>Thiotrichales</taxon>
        <taxon>Thiotrichaceae</taxon>
        <taxon>Leucothrix</taxon>
    </lineage>
</organism>
<dbReference type="GO" id="GO:0016887">
    <property type="term" value="F:ATP hydrolysis activity"/>
    <property type="evidence" value="ECO:0007669"/>
    <property type="project" value="InterPro"/>
</dbReference>
<dbReference type="PANTHER" id="PTHR46844:SF1">
    <property type="entry name" value="SLR5058 PROTEIN"/>
    <property type="match status" value="1"/>
</dbReference>
<feature type="domain" description="AAA+ ATPase" evidence="1">
    <location>
        <begin position="90"/>
        <end position="250"/>
    </location>
</feature>
<dbReference type="Proteomes" id="UP000245539">
    <property type="component" value="Unassembled WGS sequence"/>
</dbReference>
<dbReference type="SUPFAM" id="SSF52540">
    <property type="entry name" value="P-loop containing nucleoside triphosphate hydrolases"/>
    <property type="match status" value="1"/>
</dbReference>
<dbReference type="InterPro" id="IPR003593">
    <property type="entry name" value="AAA+_ATPase"/>
</dbReference>
<dbReference type="InterPro" id="IPR049050">
    <property type="entry name" value="nSTAND3"/>
</dbReference>
<dbReference type="AlphaFoldDB" id="A0A317CRX6"/>
<dbReference type="Gene3D" id="3.40.50.300">
    <property type="entry name" value="P-loop containing nucleotide triphosphate hydrolases"/>
    <property type="match status" value="1"/>
</dbReference>
<dbReference type="EMBL" id="QGKM01000013">
    <property type="protein sequence ID" value="PWQ99190.1"/>
    <property type="molecule type" value="Genomic_DNA"/>
</dbReference>
<proteinExistence type="predicted"/>
<reference evidence="2 3" key="1">
    <citation type="submission" date="2018-05" db="EMBL/GenBank/DDBJ databases">
        <title>Leucothrix arctica sp. nov., isolated from Arctic seawater.</title>
        <authorList>
            <person name="Choi A."/>
            <person name="Baek K."/>
        </authorList>
    </citation>
    <scope>NUCLEOTIDE SEQUENCE [LARGE SCALE GENOMIC DNA]</scope>
    <source>
        <strain evidence="2 3">JCM 18388</strain>
    </source>
</reference>
<keyword evidence="3" id="KW-1185">Reference proteome</keyword>